<dbReference type="HOGENOM" id="CLU_448219_0_0_0"/>
<evidence type="ECO:0000313" key="2">
    <source>
        <dbReference type="Proteomes" id="UP000008722"/>
    </source>
</evidence>
<proteinExistence type="predicted"/>
<dbReference type="RefSeq" id="WP_013458851.1">
    <property type="nucleotide sequence ID" value="NC_014761.1"/>
</dbReference>
<sequence length="591" mass="63552" precursor="true">MPDLHRLGLPLATLLLLLGCRAQPPAPGGAPPEAAPTRPPALGELRSYATLNAVGFEWRFDVDPEGNAACTLRYREAGAGPWREAWPPYRIRHAPPSPVAGRTGAFDGCAGSVLFLEPGTAYELWLKLEDPDGPSGEGVVTVRTYSEPAVPADAPVFYVVPGSGGGAGTAADPYRGIAEAQRHARPGDVFLLRAGEYAGFSDGEIRFSAAGEEGRWVVWKAAEDGVVFAAPVRVAADYVWLEGVHVRGRPDVADEWGLRTYNNPRRVVVQRNTFTDFHYAIALNHGGTAWVIRDNVIVGDQDPYVCLDANGDEVSGGGCPGLSYGGEGIELNHTAGHTVAHNRISRVADGISYPLENVDVFGNEIFEVTDDGIEADYGYANVRVWGNRITGPRHNGLSFQPMNGGPWYFVRNQVAAPRESTLKLRELSRVLLAHNLLVGWSNAVSAYSGEGMRRVDSLNNLYVSASGRYIWEQYDGGPAWGRLDHDGFDWGGAPMAFKWGSDRRYPDLAGFQAATGLEPHGRVFDRADCFTAWPVARPPEPVPLAAMSLKAGCPAVDAGLVLPNLTGAYAGAAPDLGPYERGLPTPVYGPR</sequence>
<dbReference type="SUPFAM" id="SSF51126">
    <property type="entry name" value="Pectin lyase-like"/>
    <property type="match status" value="1"/>
</dbReference>
<dbReference type="Gene3D" id="2.160.20.10">
    <property type="entry name" value="Single-stranded right-handed beta-helix, Pectin lyase-like"/>
    <property type="match status" value="1"/>
</dbReference>
<dbReference type="Proteomes" id="UP000008722">
    <property type="component" value="Chromosome"/>
</dbReference>
<dbReference type="eggNOG" id="COG3420">
    <property type="taxonomic scope" value="Bacteria"/>
</dbReference>
<dbReference type="STRING" id="670487.Ocepr_2233"/>
<dbReference type="InterPro" id="IPR006626">
    <property type="entry name" value="PbH1"/>
</dbReference>
<reference evidence="2" key="1">
    <citation type="submission" date="2010-11" db="EMBL/GenBank/DDBJ databases">
        <title>The complete sequence of chromosome of Oceanithermus profundus DSM 14977.</title>
        <authorList>
            <consortium name="US DOE Joint Genome Institute (JGI-PGF)"/>
            <person name="Lucas S."/>
            <person name="Copeland A."/>
            <person name="Lapidus A."/>
            <person name="Bruce D."/>
            <person name="Goodwin L."/>
            <person name="Pitluck S."/>
            <person name="Kyrpides N."/>
            <person name="Mavromatis K."/>
            <person name="Pagani I."/>
            <person name="Ivanova N."/>
            <person name="Zhang X."/>
            <person name="Brettin T."/>
            <person name="Detter J.C."/>
            <person name="Tapia R."/>
            <person name="Han C."/>
            <person name="Land M."/>
            <person name="Hauser L."/>
            <person name="Markowitz V."/>
            <person name="Cheng J.-F."/>
            <person name="Hugenholtz P."/>
            <person name="Woyke T."/>
            <person name="Wu D."/>
            <person name="Tindall B."/>
            <person name="Faehnrich R."/>
            <person name="Brambilla E."/>
            <person name="Klenk H.-P."/>
            <person name="Eisen J.A."/>
        </authorList>
    </citation>
    <scope>NUCLEOTIDE SEQUENCE [LARGE SCALE GENOMIC DNA]</scope>
    <source>
        <strain evidence="2">DSM 14977 / NBRC 100410 / VKM B-2274 / 506</strain>
    </source>
</reference>
<keyword evidence="2" id="KW-1185">Reference proteome</keyword>
<reference evidence="1 2" key="2">
    <citation type="journal article" date="2011" name="Stand. Genomic Sci.">
        <title>Complete genome sequence of Oceanithermus profundus type strain (506).</title>
        <authorList>
            <person name="Pati A."/>
            <person name="Zhang X."/>
            <person name="Lapidus A."/>
            <person name="Nolan M."/>
            <person name="Lucas S."/>
            <person name="Del Rio T.G."/>
            <person name="Tice H."/>
            <person name="Cheng J.F."/>
            <person name="Tapia R."/>
            <person name="Han C."/>
            <person name="Goodwin L."/>
            <person name="Pitluck S."/>
            <person name="Liolios K."/>
            <person name="Pagani I."/>
            <person name="Ivanova N."/>
            <person name="Mavromatis K."/>
            <person name="Chen A."/>
            <person name="Palaniappan K."/>
            <person name="Hauser L."/>
            <person name="Jeffries C.D."/>
            <person name="Brambilla E.M."/>
            <person name="Rohl A."/>
            <person name="Mwirichia R."/>
            <person name="Rohde M."/>
            <person name="Tindall B.J."/>
            <person name="Sikorski J."/>
            <person name="Wirth R."/>
            <person name="Goker M."/>
            <person name="Woyke T."/>
            <person name="Detter J.C."/>
            <person name="Bristow J."/>
            <person name="Eisen J.A."/>
            <person name="Markowitz V."/>
            <person name="Hugenholtz P."/>
            <person name="Kyrpides N.C."/>
            <person name="Klenk H.P."/>
            <person name="Land M."/>
        </authorList>
    </citation>
    <scope>NUCLEOTIDE SEQUENCE [LARGE SCALE GENOMIC DNA]</scope>
    <source>
        <strain evidence="2">DSM 14977 / NBRC 100410 / VKM B-2274 / 506</strain>
    </source>
</reference>
<evidence type="ECO:0000313" key="1">
    <source>
        <dbReference type="EMBL" id="ADR37681.1"/>
    </source>
</evidence>
<dbReference type="InterPro" id="IPR012334">
    <property type="entry name" value="Pectin_lyas_fold"/>
</dbReference>
<organism evidence="1 2">
    <name type="scientific">Oceanithermus profundus (strain DSM 14977 / NBRC 100410 / VKM B-2274 / 506)</name>
    <dbReference type="NCBI Taxonomy" id="670487"/>
    <lineage>
        <taxon>Bacteria</taxon>
        <taxon>Thermotogati</taxon>
        <taxon>Deinococcota</taxon>
        <taxon>Deinococci</taxon>
        <taxon>Thermales</taxon>
        <taxon>Thermaceae</taxon>
        <taxon>Oceanithermus</taxon>
    </lineage>
</organism>
<dbReference type="AlphaFoldDB" id="E4UAH6"/>
<protein>
    <submittedName>
        <fullName evidence="1">Uncharacterized protein</fullName>
    </submittedName>
</protein>
<accession>E4UAH6</accession>
<dbReference type="PROSITE" id="PS51257">
    <property type="entry name" value="PROKAR_LIPOPROTEIN"/>
    <property type="match status" value="1"/>
</dbReference>
<dbReference type="KEGG" id="opr:Ocepr_2233"/>
<name>E4UAH6_OCEP5</name>
<gene>
    <name evidence="1" type="ordered locus">Ocepr_2233</name>
</gene>
<dbReference type="InterPro" id="IPR011050">
    <property type="entry name" value="Pectin_lyase_fold/virulence"/>
</dbReference>
<dbReference type="EMBL" id="CP002361">
    <property type="protein sequence ID" value="ADR37681.1"/>
    <property type="molecule type" value="Genomic_DNA"/>
</dbReference>
<dbReference type="SMART" id="SM00710">
    <property type="entry name" value="PbH1"/>
    <property type="match status" value="5"/>
</dbReference>